<dbReference type="InterPro" id="IPR016181">
    <property type="entry name" value="Acyl_CoA_acyltransferase"/>
</dbReference>
<comment type="caution">
    <text evidence="3">The sequence shown here is derived from an EMBL/GenBank/DDBJ whole genome shotgun (WGS) entry which is preliminary data.</text>
</comment>
<dbReference type="Gene3D" id="3.40.630.30">
    <property type="match status" value="1"/>
</dbReference>
<keyword evidence="3" id="KW-0808">Transferase</keyword>
<name>A0A372ZY09_9ACTN</name>
<dbReference type="Proteomes" id="UP000263377">
    <property type="component" value="Unassembled WGS sequence"/>
</dbReference>
<proteinExistence type="predicted"/>
<dbReference type="AlphaFoldDB" id="A0A372ZY09"/>
<dbReference type="SUPFAM" id="SSF55729">
    <property type="entry name" value="Acyl-CoA N-acyltransferases (Nat)"/>
    <property type="match status" value="1"/>
</dbReference>
<feature type="region of interest" description="Disordered" evidence="1">
    <location>
        <begin position="151"/>
        <end position="176"/>
    </location>
</feature>
<dbReference type="PANTHER" id="PTHR43792">
    <property type="entry name" value="GNAT FAMILY, PUTATIVE (AFU_ORTHOLOGUE AFUA_3G00765)-RELATED-RELATED"/>
    <property type="match status" value="1"/>
</dbReference>
<evidence type="ECO:0000259" key="2">
    <source>
        <dbReference type="PROSITE" id="PS51186"/>
    </source>
</evidence>
<reference evidence="3 4" key="1">
    <citation type="submission" date="2018-08" db="EMBL/GenBank/DDBJ databases">
        <title>Diversity &amp; Physiological Properties of Lignin-Decomposing Actinobacteria from Soil.</title>
        <authorList>
            <person name="Roh S.G."/>
            <person name="Kim S.B."/>
        </authorList>
    </citation>
    <scope>NUCLEOTIDE SEQUENCE [LARGE SCALE GENOMIC DNA]</scope>
    <source>
        <strain evidence="3 4">MMS17-GH009</strain>
    </source>
</reference>
<evidence type="ECO:0000313" key="4">
    <source>
        <dbReference type="Proteomes" id="UP000263377"/>
    </source>
</evidence>
<evidence type="ECO:0000256" key="1">
    <source>
        <dbReference type="SAM" id="MobiDB-lite"/>
    </source>
</evidence>
<sequence length="200" mass="21303">MVPVRLTGPRLAVREYHHTEEEVDALHALFGDPEVTRHLPFGPSGREDCADQIELYLEEAMAEERDTYRLAVTRIADAEEPGDATPIGQAALTLDGHGAADLGCVLARGSWGRGYAGETVGLLRDFAFGTLGLHRLTARTAAANPAPGRVLTRLGFRPEGRPRSDGSEGAGSGDGVRSDAYLFTLLAEEWPGPAARVEGG</sequence>
<accession>A0A372ZY09</accession>
<keyword evidence="4" id="KW-1185">Reference proteome</keyword>
<dbReference type="GO" id="GO:0016747">
    <property type="term" value="F:acyltransferase activity, transferring groups other than amino-acyl groups"/>
    <property type="evidence" value="ECO:0007669"/>
    <property type="project" value="InterPro"/>
</dbReference>
<evidence type="ECO:0000313" key="3">
    <source>
        <dbReference type="EMBL" id="RGD60808.1"/>
    </source>
</evidence>
<dbReference type="PANTHER" id="PTHR43792:SF1">
    <property type="entry name" value="N-ACETYLTRANSFERASE DOMAIN-CONTAINING PROTEIN"/>
    <property type="match status" value="1"/>
</dbReference>
<dbReference type="InterPro" id="IPR051531">
    <property type="entry name" value="N-acetyltransferase"/>
</dbReference>
<dbReference type="EMBL" id="QVIG01000001">
    <property type="protein sequence ID" value="RGD60808.1"/>
    <property type="molecule type" value="Genomic_DNA"/>
</dbReference>
<organism evidence="3 4">
    <name type="scientific">Kitasatospora xanthocidica</name>
    <dbReference type="NCBI Taxonomy" id="83382"/>
    <lineage>
        <taxon>Bacteria</taxon>
        <taxon>Bacillati</taxon>
        <taxon>Actinomycetota</taxon>
        <taxon>Actinomycetes</taxon>
        <taxon>Kitasatosporales</taxon>
        <taxon>Streptomycetaceae</taxon>
        <taxon>Kitasatospora</taxon>
    </lineage>
</organism>
<gene>
    <name evidence="3" type="ORF">DR950_26265</name>
</gene>
<dbReference type="Pfam" id="PF13302">
    <property type="entry name" value="Acetyltransf_3"/>
    <property type="match status" value="1"/>
</dbReference>
<feature type="domain" description="N-acetyltransferase" evidence="2">
    <location>
        <begin position="11"/>
        <end position="188"/>
    </location>
</feature>
<protein>
    <submittedName>
        <fullName evidence="3">N-acetyltransferase</fullName>
    </submittedName>
</protein>
<dbReference type="RefSeq" id="WP_117488981.1">
    <property type="nucleotide sequence ID" value="NZ_QVIG01000001.1"/>
</dbReference>
<dbReference type="PROSITE" id="PS51186">
    <property type="entry name" value="GNAT"/>
    <property type="match status" value="1"/>
</dbReference>
<dbReference type="InterPro" id="IPR000182">
    <property type="entry name" value="GNAT_dom"/>
</dbReference>
<feature type="compositionally biased region" description="Basic and acidic residues" evidence="1">
    <location>
        <begin position="156"/>
        <end position="166"/>
    </location>
</feature>